<evidence type="ECO:0000313" key="9">
    <source>
        <dbReference type="EMBL" id="QDR81533.1"/>
    </source>
</evidence>
<keyword evidence="4 7" id="KW-0812">Transmembrane</keyword>
<dbReference type="InterPro" id="IPR000849">
    <property type="entry name" value="Sugar_P_transporter"/>
</dbReference>
<feature type="transmembrane region" description="Helical" evidence="7">
    <location>
        <begin position="172"/>
        <end position="189"/>
    </location>
</feature>
<evidence type="ECO:0000259" key="8">
    <source>
        <dbReference type="PROSITE" id="PS50850"/>
    </source>
</evidence>
<keyword evidence="2" id="KW-0813">Transport</keyword>
<dbReference type="GO" id="GO:0022857">
    <property type="term" value="F:transmembrane transporter activity"/>
    <property type="evidence" value="ECO:0007669"/>
    <property type="project" value="InterPro"/>
</dbReference>
<name>A0A517DW36_9FIRM</name>
<gene>
    <name evidence="9" type="primary">gudP_2</name>
    <name evidence="9" type="ORF">SPTER_29190</name>
</gene>
<dbReference type="Proteomes" id="UP000320776">
    <property type="component" value="Chromosome"/>
</dbReference>
<feature type="transmembrane region" description="Helical" evidence="7">
    <location>
        <begin position="14"/>
        <end position="31"/>
    </location>
</feature>
<dbReference type="Gene3D" id="1.20.1250.20">
    <property type="entry name" value="MFS general substrate transporter like domains"/>
    <property type="match status" value="2"/>
</dbReference>
<keyword evidence="3" id="KW-1003">Cell membrane</keyword>
<dbReference type="Pfam" id="PF07690">
    <property type="entry name" value="MFS_1"/>
    <property type="match status" value="1"/>
</dbReference>
<evidence type="ECO:0000256" key="1">
    <source>
        <dbReference type="ARBA" id="ARBA00004651"/>
    </source>
</evidence>
<feature type="transmembrane region" description="Helical" evidence="7">
    <location>
        <begin position="401"/>
        <end position="420"/>
    </location>
</feature>
<feature type="transmembrane region" description="Helical" evidence="7">
    <location>
        <begin position="240"/>
        <end position="257"/>
    </location>
</feature>
<dbReference type="OrthoDB" id="6360at2"/>
<evidence type="ECO:0000313" key="10">
    <source>
        <dbReference type="Proteomes" id="UP000320776"/>
    </source>
</evidence>
<dbReference type="SUPFAM" id="SSF103473">
    <property type="entry name" value="MFS general substrate transporter"/>
    <property type="match status" value="1"/>
</dbReference>
<feature type="transmembrane region" description="Helical" evidence="7">
    <location>
        <begin position="373"/>
        <end position="395"/>
    </location>
</feature>
<evidence type="ECO:0000256" key="5">
    <source>
        <dbReference type="ARBA" id="ARBA00022989"/>
    </source>
</evidence>
<feature type="transmembrane region" description="Helical" evidence="7">
    <location>
        <begin position="277"/>
        <end position="301"/>
    </location>
</feature>
<keyword evidence="6 7" id="KW-0472">Membrane</keyword>
<organism evidence="9 10">
    <name type="scientific">Sporomusa termitida</name>
    <dbReference type="NCBI Taxonomy" id="2377"/>
    <lineage>
        <taxon>Bacteria</taxon>
        <taxon>Bacillati</taxon>
        <taxon>Bacillota</taxon>
        <taxon>Negativicutes</taxon>
        <taxon>Selenomonadales</taxon>
        <taxon>Sporomusaceae</taxon>
        <taxon>Sporomusa</taxon>
    </lineage>
</organism>
<comment type="subcellular location">
    <subcellularLocation>
        <location evidence="1">Cell membrane</location>
        <topology evidence="1">Multi-pass membrane protein</topology>
    </subcellularLocation>
</comment>
<dbReference type="KEGG" id="sted:SPTER_29190"/>
<feature type="transmembrane region" description="Helical" evidence="7">
    <location>
        <begin position="313"/>
        <end position="332"/>
    </location>
</feature>
<feature type="transmembrane region" description="Helical" evidence="7">
    <location>
        <begin position="90"/>
        <end position="111"/>
    </location>
</feature>
<proteinExistence type="predicted"/>
<evidence type="ECO:0000256" key="4">
    <source>
        <dbReference type="ARBA" id="ARBA00022692"/>
    </source>
</evidence>
<feature type="transmembrane region" description="Helical" evidence="7">
    <location>
        <begin position="338"/>
        <end position="361"/>
    </location>
</feature>
<dbReference type="PROSITE" id="PS50850">
    <property type="entry name" value="MFS"/>
    <property type="match status" value="1"/>
</dbReference>
<protein>
    <submittedName>
        <fullName evidence="9">Putative glucarate transporter</fullName>
    </submittedName>
</protein>
<dbReference type="AlphaFoldDB" id="A0A517DW36"/>
<accession>A0A517DW36</accession>
<dbReference type="InterPro" id="IPR020846">
    <property type="entry name" value="MFS_dom"/>
</dbReference>
<evidence type="ECO:0000256" key="2">
    <source>
        <dbReference type="ARBA" id="ARBA00022448"/>
    </source>
</evidence>
<keyword evidence="5 7" id="KW-1133">Transmembrane helix</keyword>
<sequence>MGNAGNSVTKKTNVRYVMLAMLFIVTTFNYVDRTTLSIAAPIISKDLGMDAVSMGLAFSAFGWAYTWFQIPGGLVLDKWGSRLVYGWGLLMWSIFTFLQGFSTGFLMLFVLRFLMGLFEAPAFPANSRIAAMWFPVQERGFATAIFSSAQYFALAAFTPLMAWILSSYGWPYVFYFSGLAGILIALIWFKVVRDPHEHKGVNQAELDHIRQGGGLADIGAQKTPVTWANVKVLITNRQMIGIYLAQFCVVTITWFFLTWFPTYLVTVKGMSILKVGIYAAIPAIAGFIGGVLGGTWSDWLLKRGHSLTFSRKFIIVLGLVMSSSIILCNYVESEIVVIAIMSLAFFSKGLGALGWCVVGDTSPKEMVALSGGIFNFCGQMASIATPIVIGYILYATNSFELALVYVGTLALLGALCYLFIVQDIERVVLPGNGNK</sequence>
<dbReference type="GO" id="GO:0005886">
    <property type="term" value="C:plasma membrane"/>
    <property type="evidence" value="ECO:0007669"/>
    <property type="project" value="UniProtKB-SubCell"/>
</dbReference>
<dbReference type="EMBL" id="CP036259">
    <property type="protein sequence ID" value="QDR81533.1"/>
    <property type="molecule type" value="Genomic_DNA"/>
</dbReference>
<reference evidence="9 10" key="1">
    <citation type="submission" date="2019-02" db="EMBL/GenBank/DDBJ databases">
        <title>Closed genome of Sporomusa termitida DSM 4440.</title>
        <authorList>
            <person name="Poehlein A."/>
            <person name="Daniel R."/>
        </authorList>
    </citation>
    <scope>NUCLEOTIDE SEQUENCE [LARGE SCALE GENOMIC DNA]</scope>
    <source>
        <strain evidence="9 10">DSM 4440</strain>
    </source>
</reference>
<evidence type="ECO:0000256" key="6">
    <source>
        <dbReference type="ARBA" id="ARBA00023136"/>
    </source>
</evidence>
<dbReference type="InterPro" id="IPR011701">
    <property type="entry name" value="MFS"/>
</dbReference>
<evidence type="ECO:0000256" key="7">
    <source>
        <dbReference type="SAM" id="Phobius"/>
    </source>
</evidence>
<dbReference type="InterPro" id="IPR050382">
    <property type="entry name" value="MFS_Na/Anion_cotransporter"/>
</dbReference>
<dbReference type="PANTHER" id="PTHR11662:SF399">
    <property type="entry name" value="FI19708P1-RELATED"/>
    <property type="match status" value="1"/>
</dbReference>
<keyword evidence="10" id="KW-1185">Reference proteome</keyword>
<feature type="transmembrane region" description="Helical" evidence="7">
    <location>
        <begin position="51"/>
        <end position="70"/>
    </location>
</feature>
<dbReference type="PIRSF" id="PIRSF002808">
    <property type="entry name" value="Hexose_phosphate_transp"/>
    <property type="match status" value="1"/>
</dbReference>
<dbReference type="PANTHER" id="PTHR11662">
    <property type="entry name" value="SOLUTE CARRIER FAMILY 17"/>
    <property type="match status" value="1"/>
</dbReference>
<dbReference type="NCBIfam" id="TIGR00893">
    <property type="entry name" value="2A0114"/>
    <property type="match status" value="1"/>
</dbReference>
<feature type="transmembrane region" description="Helical" evidence="7">
    <location>
        <begin position="141"/>
        <end position="166"/>
    </location>
</feature>
<dbReference type="CDD" id="cd17319">
    <property type="entry name" value="MFS_ExuT_GudP_like"/>
    <property type="match status" value="1"/>
</dbReference>
<evidence type="ECO:0000256" key="3">
    <source>
        <dbReference type="ARBA" id="ARBA00022475"/>
    </source>
</evidence>
<dbReference type="InterPro" id="IPR036259">
    <property type="entry name" value="MFS_trans_sf"/>
</dbReference>
<feature type="domain" description="Major facilitator superfamily (MFS) profile" evidence="8">
    <location>
        <begin position="18"/>
        <end position="425"/>
    </location>
</feature>
<dbReference type="RefSeq" id="WP_144351014.1">
    <property type="nucleotide sequence ID" value="NZ_CP036259.1"/>
</dbReference>